<keyword evidence="11" id="KW-0966">Cell projection</keyword>
<evidence type="ECO:0000256" key="10">
    <source>
        <dbReference type="ARBA" id="ARBA00023242"/>
    </source>
</evidence>
<dbReference type="InterPro" id="IPR017975">
    <property type="entry name" value="Tubulin_CS"/>
</dbReference>
<keyword evidence="17" id="KW-1185">Reference proteome</keyword>
<evidence type="ECO:0000313" key="16">
    <source>
        <dbReference type="EMBL" id="CAD5121068.1"/>
    </source>
</evidence>
<name>A0A7I8VZ46_9ANNE</name>
<evidence type="ECO:0000256" key="3">
    <source>
        <dbReference type="ARBA" id="ARBA00004138"/>
    </source>
</evidence>
<dbReference type="OrthoDB" id="10250004at2759"/>
<dbReference type="GO" id="GO:0005634">
    <property type="term" value="C:nucleus"/>
    <property type="evidence" value="ECO:0007669"/>
    <property type="project" value="UniProtKB-SubCell"/>
</dbReference>
<keyword evidence="7 14" id="KW-0547">Nucleotide-binding</keyword>
<dbReference type="GO" id="GO:0005200">
    <property type="term" value="F:structural constituent of cytoskeleton"/>
    <property type="evidence" value="ECO:0007669"/>
    <property type="project" value="InterPro"/>
</dbReference>
<dbReference type="GO" id="GO:0005525">
    <property type="term" value="F:GTP binding"/>
    <property type="evidence" value="ECO:0007669"/>
    <property type="project" value="UniProtKB-UniRule"/>
</dbReference>
<feature type="domain" description="Tubulin/FtsZ GTPase" evidence="15">
    <location>
        <begin position="49"/>
        <end position="242"/>
    </location>
</feature>
<keyword evidence="10" id="KW-0539">Nucleus</keyword>
<evidence type="ECO:0000256" key="1">
    <source>
        <dbReference type="ARBA" id="ARBA00004114"/>
    </source>
</evidence>
<dbReference type="GO" id="GO:0005929">
    <property type="term" value="C:cilium"/>
    <property type="evidence" value="ECO:0007669"/>
    <property type="project" value="UniProtKB-SubCell"/>
</dbReference>
<keyword evidence="6 14" id="KW-0493">Microtubule</keyword>
<comment type="function">
    <text evidence="13">Acts as a positive regulator of hedgehog signaling and regulates ciliary function.</text>
</comment>
<keyword evidence="8" id="KW-0970">Cilium biogenesis/degradation</keyword>
<evidence type="ECO:0000256" key="6">
    <source>
        <dbReference type="ARBA" id="ARBA00022701"/>
    </source>
</evidence>
<dbReference type="SMART" id="SM00864">
    <property type="entry name" value="Tubulin"/>
    <property type="match status" value="1"/>
</dbReference>
<dbReference type="FunFam" id="3.40.50.1440:FF:000021">
    <property type="entry name" value="Tubulin delta chain"/>
    <property type="match status" value="1"/>
</dbReference>
<evidence type="ECO:0000256" key="13">
    <source>
        <dbReference type="ARBA" id="ARBA00046149"/>
    </source>
</evidence>
<dbReference type="AlphaFoldDB" id="A0A7I8VZ46"/>
<evidence type="ECO:0000256" key="5">
    <source>
        <dbReference type="ARBA" id="ARBA00014184"/>
    </source>
</evidence>
<dbReference type="Proteomes" id="UP000549394">
    <property type="component" value="Unassembled WGS sequence"/>
</dbReference>
<dbReference type="PRINTS" id="PR01224">
    <property type="entry name" value="DELTATUBULIN"/>
</dbReference>
<gene>
    <name evidence="16" type="ORF">DGYR_LOCUS9065</name>
</gene>
<dbReference type="GO" id="GO:0030030">
    <property type="term" value="P:cell projection organization"/>
    <property type="evidence" value="ECO:0007669"/>
    <property type="project" value="UniProtKB-KW"/>
</dbReference>
<dbReference type="GO" id="GO:0005814">
    <property type="term" value="C:centriole"/>
    <property type="evidence" value="ECO:0007669"/>
    <property type="project" value="UniProtKB-SubCell"/>
</dbReference>
<evidence type="ECO:0000256" key="2">
    <source>
        <dbReference type="ARBA" id="ARBA00004123"/>
    </source>
</evidence>
<dbReference type="InterPro" id="IPR000217">
    <property type="entry name" value="Tubulin"/>
</dbReference>
<dbReference type="PANTHER" id="PTHR11588">
    <property type="entry name" value="TUBULIN"/>
    <property type="match status" value="1"/>
</dbReference>
<proteinExistence type="inferred from homology"/>
<keyword evidence="9 14" id="KW-0342">GTP-binding</keyword>
<comment type="caution">
    <text evidence="16">The sequence shown here is derived from an EMBL/GenBank/DDBJ whole genome shotgun (WGS) entry which is preliminary data.</text>
</comment>
<evidence type="ECO:0000256" key="7">
    <source>
        <dbReference type="ARBA" id="ARBA00022741"/>
    </source>
</evidence>
<dbReference type="InterPro" id="IPR002967">
    <property type="entry name" value="Delta_tubulin"/>
</dbReference>
<reference evidence="16 17" key="1">
    <citation type="submission" date="2020-08" db="EMBL/GenBank/DDBJ databases">
        <authorList>
            <person name="Hejnol A."/>
        </authorList>
    </citation>
    <scope>NUCLEOTIDE SEQUENCE [LARGE SCALE GENOMIC DNA]</scope>
</reference>
<dbReference type="InterPro" id="IPR003008">
    <property type="entry name" value="Tubulin_FtsZ_GTPase"/>
</dbReference>
<dbReference type="PRINTS" id="PR01161">
    <property type="entry name" value="TUBULIN"/>
</dbReference>
<evidence type="ECO:0000256" key="9">
    <source>
        <dbReference type="ARBA" id="ARBA00023134"/>
    </source>
</evidence>
<evidence type="ECO:0000259" key="15">
    <source>
        <dbReference type="SMART" id="SM00864"/>
    </source>
</evidence>
<protein>
    <recommendedName>
        <fullName evidence="5">Tubulin delta chain</fullName>
    </recommendedName>
    <alternativeName>
        <fullName evidence="12">Delta-tubulin</fullName>
    </alternativeName>
</protein>
<dbReference type="CDD" id="cd02189">
    <property type="entry name" value="delta_zeta_tubulin-like"/>
    <property type="match status" value="1"/>
</dbReference>
<dbReference type="InterPro" id="IPR036525">
    <property type="entry name" value="Tubulin/FtsZ_GTPase_sf"/>
</dbReference>
<dbReference type="Pfam" id="PF00091">
    <property type="entry name" value="Tubulin"/>
    <property type="match status" value="1"/>
</dbReference>
<dbReference type="Gene3D" id="3.40.50.1440">
    <property type="entry name" value="Tubulin/FtsZ, GTPase domain"/>
    <property type="match status" value="1"/>
</dbReference>
<comment type="similarity">
    <text evidence="4 14">Belongs to the tubulin family.</text>
</comment>
<comment type="subcellular location">
    <subcellularLocation>
        <location evidence="3">Cell projection</location>
        <location evidence="3">Cilium</location>
    </subcellularLocation>
    <subcellularLocation>
        <location evidence="1">Cytoplasm</location>
        <location evidence="1">Cytoskeleton</location>
        <location evidence="1">Microtubule organizing center</location>
        <location evidence="1">Centrosome</location>
        <location evidence="1">Centriole</location>
    </subcellularLocation>
    <subcellularLocation>
        <location evidence="2">Nucleus</location>
    </subcellularLocation>
</comment>
<evidence type="ECO:0000256" key="11">
    <source>
        <dbReference type="ARBA" id="ARBA00023273"/>
    </source>
</evidence>
<dbReference type="GO" id="GO:0007017">
    <property type="term" value="P:microtubule-based process"/>
    <property type="evidence" value="ECO:0007669"/>
    <property type="project" value="InterPro"/>
</dbReference>
<evidence type="ECO:0000313" key="17">
    <source>
        <dbReference type="Proteomes" id="UP000549394"/>
    </source>
</evidence>
<evidence type="ECO:0000256" key="12">
    <source>
        <dbReference type="ARBA" id="ARBA00030594"/>
    </source>
</evidence>
<evidence type="ECO:0000256" key="8">
    <source>
        <dbReference type="ARBA" id="ARBA00022794"/>
    </source>
</evidence>
<evidence type="ECO:0000256" key="14">
    <source>
        <dbReference type="RuleBase" id="RU000352"/>
    </source>
</evidence>
<accession>A0A7I8VZ46</accession>
<dbReference type="EMBL" id="CAJFCJ010000013">
    <property type="protein sequence ID" value="CAD5121068.1"/>
    <property type="molecule type" value="Genomic_DNA"/>
</dbReference>
<dbReference type="InterPro" id="IPR008280">
    <property type="entry name" value="Tub_FtsZ_C"/>
</dbReference>
<dbReference type="SUPFAM" id="SSF55307">
    <property type="entry name" value="Tubulin C-terminal domain-like"/>
    <property type="match status" value="1"/>
</dbReference>
<dbReference type="GO" id="GO:0005874">
    <property type="term" value="C:microtubule"/>
    <property type="evidence" value="ECO:0007669"/>
    <property type="project" value="UniProtKB-KW"/>
</dbReference>
<sequence>MAIIVIQVGQCGNQVGERFYNTILNELIENPKSYPPNLPGARTFVDTLTERFFTENKKGLLEAKAILVDTEQKVVESDLKKAAGDWCYDRKQIVAEKRGAGNNWAHGYVTHGPKLRERVLECIDRQLEKTDTIDGFLILMSVAGGTGSGVGAYITQLLRECYPHTSIVNQVVWPYDSGDVIVQNYNAVLSLSRLLNASDAIIVTENKKLHDISSKLLHVDKVTFNDLNDVLSAQLANLLLPAHQRQRADGWTYPIRHPLSDMLEHMVCHPQYKLLTMTDIPHVWNKARTFNVYQWDSLLKNLRQMSVSDWHMEEGINWNIKVDKHFNFNRSIANLLVARGEDAHNIDTSPLSDPQLYTPSANNVQLGLLEWGNVRPMLHAPKSALLLSNCQSVVPTLNQVINRAWEMFGARAYIHEYAKEGVLEEDFVDSFATIEQLCTHYSNLR</sequence>
<dbReference type="PROSITE" id="PS00227">
    <property type="entry name" value="TUBULIN"/>
    <property type="match status" value="1"/>
</dbReference>
<dbReference type="SUPFAM" id="SSF52490">
    <property type="entry name" value="Tubulin nucleotide-binding domain-like"/>
    <property type="match status" value="1"/>
</dbReference>
<evidence type="ECO:0000256" key="4">
    <source>
        <dbReference type="ARBA" id="ARBA00009636"/>
    </source>
</evidence>
<organism evidence="16 17">
    <name type="scientific">Dimorphilus gyrociliatus</name>
    <dbReference type="NCBI Taxonomy" id="2664684"/>
    <lineage>
        <taxon>Eukaryota</taxon>
        <taxon>Metazoa</taxon>
        <taxon>Spiralia</taxon>
        <taxon>Lophotrochozoa</taxon>
        <taxon>Annelida</taxon>
        <taxon>Polychaeta</taxon>
        <taxon>Polychaeta incertae sedis</taxon>
        <taxon>Dinophilidae</taxon>
        <taxon>Dimorphilus</taxon>
    </lineage>
</organism>